<evidence type="ECO:0000313" key="1">
    <source>
        <dbReference type="EMBL" id="GAA4542587.1"/>
    </source>
</evidence>
<evidence type="ECO:0000313" key="2">
    <source>
        <dbReference type="Proteomes" id="UP001501598"/>
    </source>
</evidence>
<comment type="caution">
    <text evidence="1">The sequence shown here is derived from an EMBL/GenBank/DDBJ whole genome shotgun (WGS) entry which is preliminary data.</text>
</comment>
<name>A0ABP8RN36_9PSEU</name>
<dbReference type="Proteomes" id="UP001501598">
    <property type="component" value="Unassembled WGS sequence"/>
</dbReference>
<organism evidence="1 2">
    <name type="scientific">Pseudonocardia xishanensis</name>
    <dbReference type="NCBI Taxonomy" id="630995"/>
    <lineage>
        <taxon>Bacteria</taxon>
        <taxon>Bacillati</taxon>
        <taxon>Actinomycetota</taxon>
        <taxon>Actinomycetes</taxon>
        <taxon>Pseudonocardiales</taxon>
        <taxon>Pseudonocardiaceae</taxon>
        <taxon>Pseudonocardia</taxon>
    </lineage>
</organism>
<accession>A0ABP8RN36</accession>
<reference evidence="2" key="1">
    <citation type="journal article" date="2019" name="Int. J. Syst. Evol. Microbiol.">
        <title>The Global Catalogue of Microorganisms (GCM) 10K type strain sequencing project: providing services to taxonomists for standard genome sequencing and annotation.</title>
        <authorList>
            <consortium name="The Broad Institute Genomics Platform"/>
            <consortium name="The Broad Institute Genome Sequencing Center for Infectious Disease"/>
            <person name="Wu L."/>
            <person name="Ma J."/>
        </authorList>
    </citation>
    <scope>NUCLEOTIDE SEQUENCE [LARGE SCALE GENOMIC DNA]</scope>
    <source>
        <strain evidence="2">JCM 17906</strain>
    </source>
</reference>
<gene>
    <name evidence="1" type="ORF">GCM10023175_18160</name>
</gene>
<dbReference type="EMBL" id="BAABGT010000025">
    <property type="protein sequence ID" value="GAA4542587.1"/>
    <property type="molecule type" value="Genomic_DNA"/>
</dbReference>
<dbReference type="RefSeq" id="WP_345414670.1">
    <property type="nucleotide sequence ID" value="NZ_BAABGT010000025.1"/>
</dbReference>
<proteinExistence type="predicted"/>
<protein>
    <submittedName>
        <fullName evidence="1">Uncharacterized protein</fullName>
    </submittedName>
</protein>
<keyword evidence="2" id="KW-1185">Reference proteome</keyword>
<sequence length="57" mass="6456">MSGDHDPHSDYGYDLAHELTIALRQPMRRPKSVVSVPAQVLRRELDLDIETPETLDA</sequence>